<organism evidence="4 5">
    <name type="scientific">Prorocentrum cordatum</name>
    <dbReference type="NCBI Taxonomy" id="2364126"/>
    <lineage>
        <taxon>Eukaryota</taxon>
        <taxon>Sar</taxon>
        <taxon>Alveolata</taxon>
        <taxon>Dinophyceae</taxon>
        <taxon>Prorocentrales</taxon>
        <taxon>Prorocentraceae</taxon>
        <taxon>Prorocentrum</taxon>
    </lineage>
</organism>
<keyword evidence="3" id="KW-0472">Membrane</keyword>
<feature type="compositionally biased region" description="Low complexity" evidence="2">
    <location>
        <begin position="370"/>
        <end position="413"/>
    </location>
</feature>
<evidence type="ECO:0000313" key="5">
    <source>
        <dbReference type="Proteomes" id="UP001189429"/>
    </source>
</evidence>
<protein>
    <submittedName>
        <fullName evidence="4">Uncharacterized protein</fullName>
    </submittedName>
</protein>
<proteinExistence type="predicted"/>
<evidence type="ECO:0000256" key="3">
    <source>
        <dbReference type="SAM" id="Phobius"/>
    </source>
</evidence>
<feature type="region of interest" description="Disordered" evidence="2">
    <location>
        <begin position="367"/>
        <end position="437"/>
    </location>
</feature>
<dbReference type="EMBL" id="CAUYUJ010019928">
    <property type="protein sequence ID" value="CAK0894655.1"/>
    <property type="molecule type" value="Genomic_DNA"/>
</dbReference>
<comment type="caution">
    <text evidence="4">The sequence shown here is derived from an EMBL/GenBank/DDBJ whole genome shotgun (WGS) entry which is preliminary data.</text>
</comment>
<accession>A0ABN9X5T5</accession>
<keyword evidence="3" id="KW-0812">Transmembrane</keyword>
<reference evidence="4" key="1">
    <citation type="submission" date="2023-10" db="EMBL/GenBank/DDBJ databases">
        <authorList>
            <person name="Chen Y."/>
            <person name="Shah S."/>
            <person name="Dougan E. K."/>
            <person name="Thang M."/>
            <person name="Chan C."/>
        </authorList>
    </citation>
    <scope>NUCLEOTIDE SEQUENCE [LARGE SCALE GENOMIC DNA]</scope>
</reference>
<keyword evidence="3" id="KW-1133">Transmembrane helix</keyword>
<feature type="transmembrane region" description="Helical" evidence="3">
    <location>
        <begin position="439"/>
        <end position="462"/>
    </location>
</feature>
<evidence type="ECO:0000313" key="4">
    <source>
        <dbReference type="EMBL" id="CAK0894655.1"/>
    </source>
</evidence>
<name>A0ABN9X5T5_9DINO</name>
<evidence type="ECO:0000256" key="1">
    <source>
        <dbReference type="SAM" id="Coils"/>
    </source>
</evidence>
<gene>
    <name evidence="4" type="ORF">PCOR1329_LOCUS73637</name>
</gene>
<feature type="coiled-coil region" evidence="1">
    <location>
        <begin position="483"/>
        <end position="510"/>
    </location>
</feature>
<sequence>MELERLPTLLVGPARRAKQAFALSKACPLPELPSAPDCFPAEKHTASNSDVPPEKWAMTVVQWNEFVQCCQATDMWQILKRRSGFVSAHEACNRFVKPWTRGTGRGVALNMNAAAPIEAQLMLSHNWAEDLTECAEALNTHCRRNGLTASTSVWFCLFSNYQAGDEEGDIGPTVAEQLAMDPFGHVIRSVREQRGMLVIHTSRAEVYERLWCVYEIATALREDCTTRSACSQRYADTGRRRLQNVLDVNTTNAKCSSKMDEAFICDRVNTSGGFERLDREIFNFRVSMLLEQAEEAGHNHSFQSLTKAITKVEKRLELENSSSSSGGWASKLGGHPSLCLMLAFLALGGIALAALLTHHHSRAALSDVGTTPAVVTTPPTTTPPVSTTATSTPPHNWGAATTPPAGTATSDSAGGSGGGESTTGASRQEQTSPWGGPPLVRSVVLIGGAVAMLASLAVIILLTRRLGCCSTGGGDAAGDLPRQTSLRVQLERLEIVRKRVEQRVLQLDRQAGVESV</sequence>
<evidence type="ECO:0000256" key="2">
    <source>
        <dbReference type="SAM" id="MobiDB-lite"/>
    </source>
</evidence>
<keyword evidence="5" id="KW-1185">Reference proteome</keyword>
<dbReference type="Proteomes" id="UP001189429">
    <property type="component" value="Unassembled WGS sequence"/>
</dbReference>
<keyword evidence="1" id="KW-0175">Coiled coil</keyword>